<feature type="domain" description="SRCR" evidence="13">
    <location>
        <begin position="1704"/>
        <end position="1808"/>
    </location>
</feature>
<evidence type="ECO:0000256" key="8">
    <source>
        <dbReference type="ARBA" id="ARBA00023170"/>
    </source>
</evidence>
<feature type="disulfide bond" evidence="10">
    <location>
        <begin position="2119"/>
        <end position="2129"/>
    </location>
</feature>
<feature type="disulfide bond" evidence="10">
    <location>
        <begin position="2362"/>
        <end position="2372"/>
    </location>
</feature>
<feature type="disulfide bond" evidence="10">
    <location>
        <begin position="2228"/>
        <end position="2238"/>
    </location>
</feature>
<dbReference type="InterPro" id="IPR036772">
    <property type="entry name" value="SRCR-like_dom_sf"/>
</dbReference>
<feature type="disulfide bond" evidence="10">
    <location>
        <begin position="450"/>
        <end position="460"/>
    </location>
</feature>
<comment type="subcellular location">
    <subcellularLocation>
        <location evidence="1">Membrane</location>
        <topology evidence="1">Single-pass membrane protein</topology>
    </subcellularLocation>
</comment>
<name>A0AAN0K4U1_AMPQE</name>
<comment type="caution">
    <text evidence="10">Lacks conserved residue(s) required for the propagation of feature annotation.</text>
</comment>
<feature type="domain" description="SRCR" evidence="13">
    <location>
        <begin position="381"/>
        <end position="485"/>
    </location>
</feature>
<feature type="domain" description="SRCR" evidence="13">
    <location>
        <begin position="606"/>
        <end position="711"/>
    </location>
</feature>
<evidence type="ECO:0000256" key="7">
    <source>
        <dbReference type="ARBA" id="ARBA00023157"/>
    </source>
</evidence>
<keyword evidence="9" id="KW-0325">Glycoprotein</keyword>
<dbReference type="Proteomes" id="UP000007879">
    <property type="component" value="Unassembled WGS sequence"/>
</dbReference>
<keyword evidence="8" id="KW-0675">Receptor</keyword>
<feature type="disulfide bond" evidence="10">
    <location>
        <begin position="2004"/>
        <end position="2014"/>
    </location>
</feature>
<feature type="disulfide bond" evidence="10">
    <location>
        <begin position="676"/>
        <end position="686"/>
    </location>
</feature>
<feature type="domain" description="SRCR" evidence="13">
    <location>
        <begin position="737"/>
        <end position="843"/>
    </location>
</feature>
<feature type="disulfide bond" evidence="10">
    <location>
        <begin position="1891"/>
        <end position="1901"/>
    </location>
</feature>
<dbReference type="PANTHER" id="PTHR48071:SF28">
    <property type="entry name" value="SRCR DOMAIN-CONTAINING PROTEIN"/>
    <property type="match status" value="1"/>
</dbReference>
<feature type="domain" description="SRCR" evidence="13">
    <location>
        <begin position="1820"/>
        <end position="1921"/>
    </location>
</feature>
<feature type="domain" description="SRCR" evidence="13">
    <location>
        <begin position="146"/>
        <end position="251"/>
    </location>
</feature>
<feature type="disulfide bond" evidence="10">
    <location>
        <begin position="1276"/>
        <end position="1286"/>
    </location>
</feature>
<dbReference type="PRINTS" id="PR00258">
    <property type="entry name" value="SPERACTRCPTR"/>
</dbReference>
<feature type="domain" description="SRCR" evidence="13">
    <location>
        <begin position="2517"/>
        <end position="2623"/>
    </location>
</feature>
<evidence type="ECO:0000259" key="13">
    <source>
        <dbReference type="PROSITE" id="PS50287"/>
    </source>
</evidence>
<dbReference type="GeneID" id="105316625"/>
<feature type="disulfide bond" evidence="10">
    <location>
        <begin position="2587"/>
        <end position="2597"/>
    </location>
</feature>
<dbReference type="Pfam" id="PF00530">
    <property type="entry name" value="SRCR"/>
    <property type="match status" value="22"/>
</dbReference>
<feature type="disulfide bond" evidence="10">
    <location>
        <begin position="1035"/>
        <end position="1045"/>
    </location>
</feature>
<evidence type="ECO:0000256" key="6">
    <source>
        <dbReference type="ARBA" id="ARBA00023136"/>
    </source>
</evidence>
<feature type="domain" description="SRCR" evidence="13">
    <location>
        <begin position="1093"/>
        <end position="1193"/>
    </location>
</feature>
<evidence type="ECO:0000256" key="2">
    <source>
        <dbReference type="ARBA" id="ARBA00022692"/>
    </source>
</evidence>
<proteinExistence type="predicted"/>
<feature type="disulfide bond" evidence="10">
    <location>
        <begin position="810"/>
        <end position="820"/>
    </location>
</feature>
<feature type="disulfide bond" evidence="10">
    <location>
        <begin position="2825"/>
        <end position="2835"/>
    </location>
</feature>
<reference evidence="15" key="1">
    <citation type="journal article" date="2010" name="Nature">
        <title>The Amphimedon queenslandica genome and the evolution of animal complexity.</title>
        <authorList>
            <person name="Srivastava M."/>
            <person name="Simakov O."/>
            <person name="Chapman J."/>
            <person name="Fahey B."/>
            <person name="Gauthier M.E."/>
            <person name="Mitros T."/>
            <person name="Richards G.S."/>
            <person name="Conaco C."/>
            <person name="Dacre M."/>
            <person name="Hellsten U."/>
            <person name="Larroux C."/>
            <person name="Putnam N.H."/>
            <person name="Stanke M."/>
            <person name="Adamska M."/>
            <person name="Darling A."/>
            <person name="Degnan S.M."/>
            <person name="Oakley T.H."/>
            <person name="Plachetzki D.C."/>
            <person name="Zhai Y."/>
            <person name="Adamski M."/>
            <person name="Calcino A."/>
            <person name="Cummins S.F."/>
            <person name="Goodstein D.M."/>
            <person name="Harris C."/>
            <person name="Jackson D.J."/>
            <person name="Leys S.P."/>
            <person name="Shu S."/>
            <person name="Woodcroft B.J."/>
            <person name="Vervoort M."/>
            <person name="Kosik K.S."/>
            <person name="Manning G."/>
            <person name="Degnan B.M."/>
            <person name="Rokhsar D.S."/>
        </authorList>
    </citation>
    <scope>NUCLEOTIDE SEQUENCE [LARGE SCALE GENOMIC DNA]</scope>
</reference>
<evidence type="ECO:0000256" key="3">
    <source>
        <dbReference type="ARBA" id="ARBA00022729"/>
    </source>
</evidence>
<feature type="domain" description="SRCR" evidence="13">
    <location>
        <begin position="1934"/>
        <end position="2039"/>
    </location>
</feature>
<dbReference type="FunFam" id="3.10.250.10:FF:000007">
    <property type="entry name" value="Soluble scavenger receptor cysteine-rich domain-containing protein SSC5D"/>
    <property type="match status" value="6"/>
</dbReference>
<feature type="disulfide bond" evidence="10">
    <location>
        <begin position="338"/>
        <end position="348"/>
    </location>
</feature>
<feature type="disulfide bond" evidence="10">
    <location>
        <begin position="1662"/>
        <end position="1672"/>
    </location>
</feature>
<feature type="disulfide bond" evidence="10">
    <location>
        <begin position="567"/>
        <end position="577"/>
    </location>
</feature>
<feature type="domain" description="SRCR" evidence="13">
    <location>
        <begin position="2049"/>
        <end position="2150"/>
    </location>
</feature>
<evidence type="ECO:0000256" key="12">
    <source>
        <dbReference type="SAM" id="SignalP"/>
    </source>
</evidence>
<accession>A0AAN0K4U1</accession>
<evidence type="ECO:0000256" key="1">
    <source>
        <dbReference type="ARBA" id="ARBA00004167"/>
    </source>
</evidence>
<keyword evidence="5 11" id="KW-1133">Transmembrane helix</keyword>
<dbReference type="RefSeq" id="XP_019864342.1">
    <property type="nucleotide sequence ID" value="XM_020008783.1"/>
</dbReference>
<evidence type="ECO:0000256" key="11">
    <source>
        <dbReference type="SAM" id="Phobius"/>
    </source>
</evidence>
<feature type="disulfide bond" evidence="10">
    <location>
        <begin position="2477"/>
        <end position="2487"/>
    </location>
</feature>
<dbReference type="InterPro" id="IPR001190">
    <property type="entry name" value="SRCR"/>
</dbReference>
<keyword evidence="6 11" id="KW-0472">Membrane</keyword>
<organism evidence="14 15">
    <name type="scientific">Amphimedon queenslandica</name>
    <name type="common">Sponge</name>
    <dbReference type="NCBI Taxonomy" id="400682"/>
    <lineage>
        <taxon>Eukaryota</taxon>
        <taxon>Metazoa</taxon>
        <taxon>Porifera</taxon>
        <taxon>Demospongiae</taxon>
        <taxon>Heteroscleromorpha</taxon>
        <taxon>Haplosclerida</taxon>
        <taxon>Niphatidae</taxon>
        <taxon>Amphimedon</taxon>
    </lineage>
</organism>
<evidence type="ECO:0000256" key="5">
    <source>
        <dbReference type="ARBA" id="ARBA00022989"/>
    </source>
</evidence>
<dbReference type="SMART" id="SM00202">
    <property type="entry name" value="SR"/>
    <property type="match status" value="24"/>
</dbReference>
<keyword evidence="2 11" id="KW-0812">Transmembrane</keyword>
<feature type="disulfide bond" evidence="10">
    <location>
        <begin position="103"/>
        <end position="113"/>
    </location>
</feature>
<evidence type="ECO:0000256" key="9">
    <source>
        <dbReference type="ARBA" id="ARBA00023180"/>
    </source>
</evidence>
<feature type="signal peptide" evidence="12">
    <location>
        <begin position="1"/>
        <end position="21"/>
    </location>
</feature>
<keyword evidence="3 12" id="KW-0732">Signal</keyword>
<dbReference type="EnsemblMetazoa" id="XM_020008783.1">
    <property type="protein sequence ID" value="XP_019864342.1"/>
    <property type="gene ID" value="LOC105316625"/>
</dbReference>
<dbReference type="PANTHER" id="PTHR48071">
    <property type="entry name" value="SRCR DOMAIN-CONTAINING PROTEIN"/>
    <property type="match status" value="1"/>
</dbReference>
<feature type="domain" description="SRCR" evidence="13">
    <location>
        <begin position="1206"/>
        <end position="1307"/>
    </location>
</feature>
<keyword evidence="4" id="KW-0677">Repeat</keyword>
<feature type="disulfide bond" evidence="10">
    <location>
        <begin position="2933"/>
        <end position="2943"/>
    </location>
</feature>
<dbReference type="SUPFAM" id="SSF56487">
    <property type="entry name" value="SRCR-like"/>
    <property type="match status" value="24"/>
</dbReference>
<dbReference type="PROSITE" id="PS50287">
    <property type="entry name" value="SRCR_2"/>
    <property type="match status" value="24"/>
</dbReference>
<feature type="domain" description="SRCR" evidence="13">
    <location>
        <begin position="965"/>
        <end position="1070"/>
    </location>
</feature>
<feature type="domain" description="SRCR" evidence="13">
    <location>
        <begin position="2289"/>
        <end position="2403"/>
    </location>
</feature>
<feature type="transmembrane region" description="Helical" evidence="11">
    <location>
        <begin position="1444"/>
        <end position="1467"/>
    </location>
</feature>
<feature type="domain" description="SRCR" evidence="13">
    <location>
        <begin position="1315"/>
        <end position="1423"/>
    </location>
</feature>
<feature type="domain" description="SRCR" evidence="13">
    <location>
        <begin position="2864"/>
        <end position="2968"/>
    </location>
</feature>
<dbReference type="Gene3D" id="3.10.250.10">
    <property type="entry name" value="SRCR-like domain"/>
    <property type="match status" value="24"/>
</dbReference>
<feature type="domain" description="SRCR" evidence="13">
    <location>
        <begin position="2643"/>
        <end position="2745"/>
    </location>
</feature>
<feature type="chain" id="PRO_5043043991" description="SRCR domain-containing protein" evidence="12">
    <location>
        <begin position="22"/>
        <end position="3067"/>
    </location>
</feature>
<keyword evidence="15" id="KW-1185">Reference proteome</keyword>
<keyword evidence="7 10" id="KW-1015">Disulfide bond</keyword>
<feature type="disulfide bond" evidence="10">
    <location>
        <begin position="1859"/>
        <end position="1920"/>
    </location>
</feature>
<feature type="disulfide bond" evidence="10">
    <location>
        <begin position="1388"/>
        <end position="1398"/>
    </location>
</feature>
<feature type="transmembrane region" description="Helical" evidence="11">
    <location>
        <begin position="1549"/>
        <end position="1576"/>
    </location>
</feature>
<evidence type="ECO:0000313" key="14">
    <source>
        <dbReference type="EnsemblMetazoa" id="XP_019864342.1"/>
    </source>
</evidence>
<feature type="domain" description="SRCR" evidence="13">
    <location>
        <begin position="30"/>
        <end position="135"/>
    </location>
</feature>
<dbReference type="GO" id="GO:0016020">
    <property type="term" value="C:membrane"/>
    <property type="evidence" value="ECO:0007669"/>
    <property type="project" value="UniProtKB-SubCell"/>
</dbReference>
<evidence type="ECO:0000256" key="4">
    <source>
        <dbReference type="ARBA" id="ARBA00022737"/>
    </source>
</evidence>
<protein>
    <recommendedName>
        <fullName evidence="13">SRCR domain-containing protein</fullName>
    </recommendedName>
</protein>
<reference evidence="14" key="2">
    <citation type="submission" date="2024-06" db="UniProtKB">
        <authorList>
            <consortium name="EnsemblMetazoa"/>
        </authorList>
    </citation>
    <scope>IDENTIFICATION</scope>
</reference>
<feature type="domain" description="SRCR" evidence="13">
    <location>
        <begin position="2158"/>
        <end position="2263"/>
    </location>
</feature>
<dbReference type="FunFam" id="3.10.250.10:FF:000001">
    <property type="entry name" value="Lysyl oxidase 4 isoform X1"/>
    <property type="match status" value="2"/>
</dbReference>
<feature type="domain" description="SRCR" evidence="13">
    <location>
        <begin position="1590"/>
        <end position="1694"/>
    </location>
</feature>
<evidence type="ECO:0000313" key="15">
    <source>
        <dbReference type="Proteomes" id="UP000007879"/>
    </source>
</evidence>
<feature type="disulfide bond" evidence="10">
    <location>
        <begin position="1778"/>
        <end position="1788"/>
    </location>
</feature>
<feature type="domain" description="SRCR" evidence="13">
    <location>
        <begin position="495"/>
        <end position="598"/>
    </location>
</feature>
<feature type="domain" description="SRCR" evidence="13">
    <location>
        <begin position="2755"/>
        <end position="2856"/>
    </location>
</feature>
<evidence type="ECO:0000256" key="10">
    <source>
        <dbReference type="PROSITE-ProRule" id="PRU00196"/>
    </source>
</evidence>
<feature type="domain" description="SRCR" evidence="13">
    <location>
        <begin position="855"/>
        <end position="957"/>
    </location>
</feature>
<sequence>MSGRAAVLFLLALLYLKAVDGQSCSPQGALRLVNGAGSYEGNVQVCNQGEWGYVCGNSWSSNDAKVVCRQLGYSVSYYRYYVYRRSSYYGYGSGRIWLDYVYCSGSETSLLSCNRGYSLGTYYCNYGGLAGVYCHYGGGSCTNGALRLSNFYTSSYGRSEGRVEYCNNNVWGTVCDDYWGSPDTRVACRQLGFSTTGASYYSAYYFGYGYGSIWLDNVQCSGSESALSQCSKNCIGCHNCGHYEDVGIRCYAYNTTSCASGSVKLYSAFNHPSSEGTILYCLNGQWTAICYYSYYYGSCYIGRTVCRQMGYGGALALRTNSGFYYGYYYRNDAYYRRCYSSYTSLSQCSAYSFSSCGQYNDALGVVCAAGSSGSSCTSGSVRLTGSTSPGEGRIEYCSSGKWSPMCSLSTATASLVCKKLGYTNYTWASIYSDERYGRNGTVSSFSYLSCSSSANDLSDCTEITQGSGCFVSTGTCYREYGIKCYTPGECTDGQSRLANGTLEQEGRVEVCVNGVWGGVCRYGFYSTDAFVFCNSLGYDGPYPTYYYNGYLQFGYNTGPIVWSYLSCQGWEKDLFACSKSTYTQFSCTANNLASVTCKEACTNGDVRLVGGPFENEGTVEVCYNRLWGLVADSGWTAADSRVVCNQLGYTGGIATPVHGSKYGKPNKTIQFRDVSCVGNELNLAECSKTILYLYYGRQALAGATVAGVDCIYDVPTPPPCVAKPVLSPGSACTTGTVRLVTTTGSVSSDAGRAEYCYNGMWTPFCNMDTKVGSVICRQSGHSVYSWASVDVTGSDYVFLSNYSLFNNISCTGSETNINQCTFNDSPNDCTPNCPSSNIVVRCFEPTSVNCNEGSVRLVDGIIENEGRVEFCVNGVWGSVCTDGWDKTDAHIVCTQLGHPELEPRLFTNSYFGDGDYPIIYSNLGCGGWESNVITECKKDTYGNFTCSRDNVAGVLCGYACNDGDVRLVGGNSPNEGTIEVCFENLWGLVAEPGWTQSDAEVVCKQLGYSAQGTVSRTGSYFGKPAKTIYISGAQCTGTEQSLTECIYSTYSLQQGKDLLATTEVAGVTCPSLATTCLQNSSSMISGTCTDKAIRLSGSNSQNGEGNLQYCYQGSWTSFCSLGPNEAVIACRQLGFDSSDIVSVFDDGRYGRMLNNTQVATFNCSAGRTEPTLTACPMDETCQNCQNPVGLKCSVQVPTNTCKDNDLRLMNGGIAQEGRVEVCYNNVWGSICGDGFDKSDAYVVCRELGFGDHEPYAYTNSFFGAGSGPVIYSNLGCRGYESSIDNCAKSAYGTFSCSRGSIAGVVCQDSCSDGDVKLVGGTQTSEGTVEICFNNLWGLISDSDNSWDDNAATAVCNQLGYTSGANPKAVHDSEYGKPNKTVHVSRTSCTGNEVKLQNCTLNRIPPDEGRDLYQYVKVAGVNCYGADSVTSNTGGLSSSASTAGITVLAIILAAVVLVIIILIVVIFFQSKRNKAGRFERRIDGFGDPHTTAMGYHDSKSLADSRSVAETIPEDLYDRVPNSGFDCIFYPCKASLNIIEELFFRPTQSSVLCVVLVASTSKMSGRAAVLFLLALLYLKAVDGQSCSPQGAVRLVNGAGSYEGNVQVCNQGEWGYVCGNSWSTNDAKVVCRQLGYSVSNSQHYKARNNYYGFGNGTIWLDYVYCDSSESNLLSCSRAYPIGTYYCSYTYMAGVYCHQPGSCTTGAVRLSSFNYSPRSEGRVEYCYNNQWGTVCDDYWGSPDTRVVCRQLGFSDSVYNTRTYAYFYYGYGIGSIWLDDVQCSGTESSLSQCSKRVNSHNCNHYEDIAVRCYGRDTSSCTNNDVRLWSAYGHTDQGIMQVCVSNSWRSVCDSYYSCYVAKVFCQQLGYAGAVGLRGNAGYMYGYYYDNYAFRYYCFSSHTSLSQCYRYSYSTCSSYTRALGVACVGGSSGSECTNGSVRLTGVGATANSGRVEYCYQGTWSPFCSLSSSTANLLCKALGYTKFSWGTVYNDERFNRSDAKSLFNYMYCSTGATQLSDCTIYTKGGGCYLSTSTCYREYGLRCYNPGDCTDGQVRLANGTIQQEGRIEVCINGVWSSVCQYGFNTIDGYVFCSQLGYDGASPSIYYNSVFGPGNGPIGWSYIYCQGWETSIHDCSKSVYPSFTCYPQYTIGVTCKENCDNGDVRLLGGGFDNEGTVEVCYNNIWGVVSDNGWTDADARVVCNQLGYTVGMATPLLNSYYGKPNKTVHFRDVSCTGNELNLAECSKTVLSLSNGKLALAGTEVAGVDCIYDVPTPPPCVPKDGPTSGNECTAGSVRLVTSTGSVSSDAGRAEYCYNGLWTPFCNMDTKVGSVICRQNGHTAYSWASVDVTETDYVFLSNYSLFSNISCTGSETNIIYCQLNESPDDCTPNCPYNNIVVRCFGNAGTSCTEGSVRLIDGLVPNEGRVEVCVNSVWGSVCTDGWDTTDAHIVCTQLGHPELQPRLFTNSYFGDGDYPIVYSNLGCGGWENALSACNKDNYNDFFSCTRDNVAGLLCGANCADGDVKLVGGYGAYEGSVQFCFENIWGLVAQSGWNLADAQVICRQLGYETAGTQFFTGLEYGKDASTILLSDVDCSGTEGSLADCTYSSMSLPAGKAALQAATGVAGVRCYHPDNCVTPVTGGSDCIDGQLRLSGDNAQNGEGNLEYCYMGTWSSFCSLGANEATVACRQLGFTVTELVSVFDDGRYGGSISNVSQFQNFTCSSQRTEFSLTECALVDDCQSKCQNAIGIRCSTPSDCMDGDVRLVNGSIAQEGRVEVCYNNIWGPLCGDGFDQSDAFVVCRELGLGSHEPTAYTNSYFGSGTGPVLYSKLGCRGYESTIVDCSKSTYGDFSCTRGNIAGVTCQDSCSDGDVQLVGGSSNSEGTVEICYYNFWGLVGDSGWSNNAANVVCRQLGFTRGGMAKTNSFYGKPNKTAQVTTAICSGSESTLDDCDIERVPAENGRDVAAAIQAAGVMCTTSTVDNPSGSTGGLSGNGGAVGISVVAVFLVVAIIVVIVLIAIIVLQRKSGDKNIATGPGVRMSGLEERGVQNPLAMDEEEPDFATSDNEMIIEAMGKE</sequence>
<feature type="disulfide bond" evidence="10">
    <location>
        <begin position="306"/>
        <end position="367"/>
    </location>
</feature>
<dbReference type="KEGG" id="aqu:105316625"/>
<feature type="disulfide bond" evidence="10">
    <location>
        <begin position="220"/>
        <end position="230"/>
    </location>
</feature>
<dbReference type="FunFam" id="3.10.250.10:FF:000016">
    <property type="entry name" value="Scavenger receptor cysteine-rich protein type 12"/>
    <property type="match status" value="7"/>
</dbReference>
<dbReference type="PROSITE" id="PS00420">
    <property type="entry name" value="SRCR_1"/>
    <property type="match status" value="6"/>
</dbReference>
<feature type="transmembrane region" description="Helical" evidence="11">
    <location>
        <begin position="2988"/>
        <end position="3014"/>
    </location>
</feature>
<feature type="disulfide bond" evidence="10">
    <location>
        <begin position="765"/>
        <end position="829"/>
    </location>
</feature>
<feature type="domain" description="SRCR" evidence="13">
    <location>
        <begin position="263"/>
        <end position="368"/>
    </location>
</feature>
<feature type="domain" description="SRCR" evidence="13">
    <location>
        <begin position="2407"/>
        <end position="2509"/>
    </location>
</feature>